<dbReference type="FunFam" id="2.10.25.10:FF:000065">
    <property type="entry name" value="Laminin subunit beta 1"/>
    <property type="match status" value="1"/>
</dbReference>
<evidence type="ECO:0000256" key="7">
    <source>
        <dbReference type="ARBA" id="ARBA00022869"/>
    </source>
</evidence>
<feature type="disulfide bond" evidence="13">
    <location>
        <begin position="304"/>
        <end position="313"/>
    </location>
</feature>
<dbReference type="InterPro" id="IPR002049">
    <property type="entry name" value="LE_dom"/>
</dbReference>
<feature type="disulfide bond" evidence="13">
    <location>
        <begin position="848"/>
        <end position="857"/>
    </location>
</feature>
<feature type="signal peptide" evidence="15">
    <location>
        <begin position="1"/>
        <end position="26"/>
    </location>
</feature>
<sequence>MLVDVKTSSWTARTVLFLFLSANVRAYHSSCDKSSCYPATGNLLIGRENHLVASSTCGLKQRERYCIVNNLEDRKKCFWCDSRQPSQPNAKYSLSHRIENIVHPAYNGGQSTQWWQSENGVENVTIQLNLEAEFHFTHLIITFKTFRPAVMLVERSYDFGNSWQVYRYFAHDCDSIFPSIPKEPPRNLTQVVCDQRYSSVPPSTNGEVILRVLPPNLHHMYDDPYSSEVQNLLKMTNLRINFTKLHTLGDDLLDSRDEILEKYYYAISEMVVRGSCSCYGHASRCLPQDGIISKPDMVYGQCECTHNTKGLNCEACEDFFNDFPWKPAIGRQTNACRRCNCNNHATSCHHDAAVFELTGRTSGGVCDGCTDNTMGRNCEQCKQYFYQDPTKPFTDRDVCLPCDCDPVGSLDDGICDSKTDLVNGLESGRCHCKTNVEGRRCDGCKNGFWNFSESNPDGCQKCTCNTQGTVDNQGCNKETGECTCKRYVTGRDCNQCIPGYWGLTDSQDGCKPCDCDVGGAYDNMCDVNTGQCSCRPNLSGRTCSVPEQNYYVGPVDILISEAEVSQCKDNCQVFIREPYRDGRENTWTGTGFMKVFDDTELVFDLGKIPATTNYEIVLRYEPQPPYDTENVMVTLDRLEPIDPNSTCAEYERNYNAGDIRSISMSPGSNVAIASPPVCLEANKDYKVKLNFQRYKNRTITPSASILVDSVVLIPHVESMPFFQGSPANEQRLEEYKRYKCKEAYYTVINQNIKNMPNYEICQKYHYSVGFYFLDGAFSCQCDRTGSTSAICDSLGGKCSCKPNVVGRNCNRCAPGTYGFGPEGCKACDCNSVGALDNLCDVTTGQCKCRSQTYGRECDQCEPGSWNYPDCQRCICNGHTDTCESHTGVCLNCQGFTEGVNCDRCIEGYYGDPHLGADIPCRPCPCPGTAESGHSFAPRCALDPKTQDVFCECQEGYKGSRCNMCDENYYGNPEVPGGSCKPCSCNNNVDITKTGNCDPHSGKCLQCLFNTEGDTCEFCKTGYYGDAVHQTCTECVCDLLGSQSLVCNHTTGQCPCLPNVIGLSCDECMPNHWKIASGNGCEACNCDPVGSLSEQCNQFDGQCKCKPGFGGTQCNQCQTNYWGDPNKECYACDCNLEGSATQQCNQTTGHCKCMLGIGGEKCDTCARGYLGEAPNCSPCGECFDNWDQTQKELSEQTEKIINSASEIKATGASGAYTVEFENMEKKISEVKNILQTTTKSSQVFQTLNEVIDQLRVNLTTMDQLNSITKTIDNTMQKVILANLTLSNLKEKTANLKENALNLRQNSTKLQERNVEGALNLTKEAYEKAKTLKMKETVQDTLLGDVERQCKRTETFFGRNVNSFNQGIKDNENTLIRLNEEMNNLNQEIPKLNQQICDKGGETCDKLCGGAGCGFCGGLSCEAGAITKAERAYSFAKEAEKHIRDKEAKSEELYRGISQANQELNSSLANAKATGEMAKTARIHSLNILNESYSLIERHQTFLNPTGVQSVDVAMKIDEVLKLNIDLQPDQLRQLSEDINKTLSQPMNINTIIEDTTQNLTLAKTLNEEAEKKQMAAKNILQVAERVEKALSETQDIQKTVNDGIFVTSQNIVDANNSLTKVKSETDLAKDSLQKVTELIDSIEAKLKTLQTGFLKNVRDADEVKSEAKTLVQEVDDTKNKALKLVDDYNNANTTLENRVKVLKTTRSNSQNLSEKASQLLANTTLKLKELEDAEIVFAEQEMLLSKLSKATDELNARMSDNLEKINSQSEHYRTCNN</sequence>
<evidence type="ECO:0000256" key="12">
    <source>
        <dbReference type="ARBA" id="ARBA00023292"/>
    </source>
</evidence>
<dbReference type="InterPro" id="IPR050440">
    <property type="entry name" value="Laminin/Netrin_ECM"/>
</dbReference>
<feature type="disulfide bond" evidence="13">
    <location>
        <begin position="432"/>
        <end position="441"/>
    </location>
</feature>
<evidence type="ECO:0000256" key="6">
    <source>
        <dbReference type="ARBA" id="ARBA00022737"/>
    </source>
</evidence>
<evidence type="ECO:0000256" key="14">
    <source>
        <dbReference type="SAM" id="Coils"/>
    </source>
</evidence>
<dbReference type="GO" id="GO:0009888">
    <property type="term" value="P:tissue development"/>
    <property type="evidence" value="ECO:0007669"/>
    <property type="project" value="TreeGrafter"/>
</dbReference>
<evidence type="ECO:0000256" key="9">
    <source>
        <dbReference type="ARBA" id="ARBA00023054"/>
    </source>
</evidence>
<feature type="domain" description="Laminin N-terminal" evidence="18">
    <location>
        <begin position="32"/>
        <end position="275"/>
    </location>
</feature>
<feature type="domain" description="Laminin EGF-like" evidence="16">
    <location>
        <begin position="873"/>
        <end position="922"/>
    </location>
</feature>
<dbReference type="SMART" id="SM00180">
    <property type="entry name" value="EGF_Lam"/>
    <property type="match status" value="13"/>
</dbReference>
<evidence type="ECO:0000256" key="13">
    <source>
        <dbReference type="PROSITE-ProRule" id="PRU00460"/>
    </source>
</evidence>
<dbReference type="FunFam" id="2.10.25.10:FF:000130">
    <property type="entry name" value="Laminin subunit beta 1"/>
    <property type="match status" value="1"/>
</dbReference>
<keyword evidence="10 13" id="KW-1015">Disulfide bond</keyword>
<keyword evidence="4" id="KW-0597">Phosphoprotein</keyword>
<dbReference type="RefSeq" id="XP_025418340.1">
    <property type="nucleotide sequence ID" value="XM_025562555.1"/>
</dbReference>
<feature type="coiled-coil region" evidence="14">
    <location>
        <begin position="1366"/>
        <end position="1393"/>
    </location>
</feature>
<feature type="disulfide bond" evidence="13">
    <location>
        <begin position="496"/>
        <end position="510"/>
    </location>
</feature>
<feature type="disulfide bond" evidence="13">
    <location>
        <begin position="779"/>
        <end position="791"/>
    </location>
</feature>
<feature type="disulfide bond" evidence="13">
    <location>
        <begin position="1085"/>
        <end position="1102"/>
    </location>
</feature>
<dbReference type="FunFam" id="2.10.25.10:FF:000011">
    <property type="entry name" value="Cadherin EGF LAG seven-pass G-type receptor"/>
    <property type="match status" value="1"/>
</dbReference>
<reference evidence="21" key="2">
    <citation type="submission" date="2025-04" db="UniProtKB">
        <authorList>
            <consortium name="RefSeq"/>
        </authorList>
    </citation>
    <scope>IDENTIFICATION</scope>
    <source>
        <tissue evidence="21">Whole body</tissue>
    </source>
</reference>
<feature type="coiled-coil region" evidence="14">
    <location>
        <begin position="1631"/>
        <end position="1732"/>
    </location>
</feature>
<feature type="domain" description="Laminin EGF-like" evidence="16">
    <location>
        <begin position="827"/>
        <end position="872"/>
    </location>
</feature>
<dbReference type="GO" id="GO:0030054">
    <property type="term" value="C:cell junction"/>
    <property type="evidence" value="ECO:0007669"/>
    <property type="project" value="UniProtKB-ARBA"/>
</dbReference>
<dbReference type="Proteomes" id="UP000694846">
    <property type="component" value="Unplaced"/>
</dbReference>
<evidence type="ECO:0000259" key="18">
    <source>
        <dbReference type="PROSITE" id="PS51117"/>
    </source>
</evidence>
<evidence type="ECO:0000256" key="2">
    <source>
        <dbReference type="ARBA" id="ARBA00022525"/>
    </source>
</evidence>
<dbReference type="CDD" id="cd00055">
    <property type="entry name" value="EGF_Lam"/>
    <property type="match status" value="13"/>
</dbReference>
<feature type="disulfide bond" evidence="13">
    <location>
        <begin position="1055"/>
        <end position="1064"/>
    </location>
</feature>
<feature type="disulfide bond" evidence="13">
    <location>
        <begin position="369"/>
        <end position="378"/>
    </location>
</feature>
<feature type="domain" description="Laminin EGF-like" evidence="16">
    <location>
        <begin position="462"/>
        <end position="512"/>
    </location>
</feature>
<feature type="domain" description="Laminin IV type B" evidence="17">
    <location>
        <begin position="552"/>
        <end position="773"/>
    </location>
</feature>
<feature type="coiled-coil region" evidence="14">
    <location>
        <begin position="1284"/>
        <end position="1311"/>
    </location>
</feature>
<protein>
    <submittedName>
        <fullName evidence="19 21">Laminin subunit beta-1</fullName>
    </submittedName>
</protein>
<feature type="coiled-coil region" evidence="14">
    <location>
        <begin position="1551"/>
        <end position="1585"/>
    </location>
</feature>
<dbReference type="FunFam" id="2.10.25.10:FF:000138">
    <property type="entry name" value="Laminin subunit beta 1"/>
    <property type="match status" value="1"/>
</dbReference>
<evidence type="ECO:0000256" key="4">
    <source>
        <dbReference type="ARBA" id="ARBA00022553"/>
    </source>
</evidence>
<dbReference type="GO" id="GO:0034446">
    <property type="term" value="P:substrate adhesion-dependent cell spreading"/>
    <property type="evidence" value="ECO:0007669"/>
    <property type="project" value="TreeGrafter"/>
</dbReference>
<evidence type="ECO:0000256" key="5">
    <source>
        <dbReference type="ARBA" id="ARBA00022729"/>
    </source>
</evidence>
<dbReference type="FunFam" id="2.170.300.10:FF:000004">
    <property type="entry name" value="Laminin subunit beta 1"/>
    <property type="match status" value="1"/>
</dbReference>
<feature type="chain" id="PRO_5044579067" evidence="15">
    <location>
        <begin position="27"/>
        <end position="1776"/>
    </location>
</feature>
<feature type="disulfide bond" evidence="13">
    <location>
        <begin position="781"/>
        <end position="798"/>
    </location>
</feature>
<evidence type="ECO:0000256" key="10">
    <source>
        <dbReference type="ARBA" id="ARBA00023157"/>
    </source>
</evidence>
<accession>A0A2S2Q7L6</accession>
<dbReference type="PROSITE" id="PS51116">
    <property type="entry name" value="LAMININ_IVB"/>
    <property type="match status" value="1"/>
</dbReference>
<dbReference type="PANTHER" id="PTHR10574:SF375">
    <property type="entry name" value="LAMININ SUBUNIT BETA-1"/>
    <property type="match status" value="1"/>
</dbReference>
<dbReference type="Gene3D" id="2.60.120.260">
    <property type="entry name" value="Galactose-binding domain-like"/>
    <property type="match status" value="1"/>
</dbReference>
<feature type="disulfide bond" evidence="13">
    <location>
        <begin position="1133"/>
        <end position="1150"/>
    </location>
</feature>
<feature type="disulfide bond" evidence="13">
    <location>
        <begin position="827"/>
        <end position="839"/>
    </location>
</feature>
<feature type="disulfide bond" evidence="13">
    <location>
        <begin position="829"/>
        <end position="846"/>
    </location>
</feature>
<keyword evidence="11" id="KW-0325">Glycoprotein</keyword>
<dbReference type="FunFam" id="2.60.120.260:FF:000010">
    <property type="entry name" value="Laminin subunit beta 1"/>
    <property type="match status" value="1"/>
</dbReference>
<feature type="domain" description="Laminin EGF-like" evidence="16">
    <location>
        <begin position="779"/>
        <end position="826"/>
    </location>
</feature>
<dbReference type="Gene3D" id="1.20.1170.10">
    <property type="match status" value="1"/>
</dbReference>
<dbReference type="EMBL" id="GGMS01003999">
    <property type="protein sequence ID" value="MBY73202.1"/>
    <property type="molecule type" value="Transcribed_RNA"/>
</dbReference>
<feature type="disulfide bond" evidence="13">
    <location>
        <begin position="1083"/>
        <end position="1095"/>
    </location>
</feature>
<dbReference type="Pfam" id="PF00055">
    <property type="entry name" value="Laminin_N"/>
    <property type="match status" value="1"/>
</dbReference>
<evidence type="ECO:0000256" key="11">
    <source>
        <dbReference type="ARBA" id="ARBA00023180"/>
    </source>
</evidence>
<feature type="domain" description="Laminin EGF-like" evidence="16">
    <location>
        <begin position="1083"/>
        <end position="1130"/>
    </location>
</feature>
<dbReference type="FunFam" id="2.10.25.10:FF:000145">
    <property type="entry name" value="Laminin subunit beta 1"/>
    <property type="match status" value="1"/>
</dbReference>
<feature type="disulfide bond" evidence="13">
    <location>
        <begin position="1006"/>
        <end position="1015"/>
    </location>
</feature>
<gene>
    <name evidence="19" type="primary">LanB1_0</name>
    <name evidence="21" type="synonym">LOC112689054</name>
    <name evidence="19" type="ORF">g.117614</name>
</gene>
<dbReference type="GO" id="GO:0009887">
    <property type="term" value="P:animal organ morphogenesis"/>
    <property type="evidence" value="ECO:0007669"/>
    <property type="project" value="TreeGrafter"/>
</dbReference>
<dbReference type="FunFam" id="2.10.25.10:FF:000280">
    <property type="entry name" value="Laminin subunit beta 4"/>
    <property type="match status" value="1"/>
</dbReference>
<feature type="domain" description="Laminin EGF-like" evidence="16">
    <location>
        <begin position="402"/>
        <end position="461"/>
    </location>
</feature>
<dbReference type="GO" id="GO:0043256">
    <property type="term" value="C:laminin complex"/>
    <property type="evidence" value="ECO:0007669"/>
    <property type="project" value="TreeGrafter"/>
</dbReference>
<dbReference type="Pfam" id="PF00053">
    <property type="entry name" value="EGF_laminin"/>
    <property type="match status" value="11"/>
</dbReference>
<organism evidence="19">
    <name type="scientific">Sipha flava</name>
    <name type="common">yellow sugarcane aphid</name>
    <dbReference type="NCBI Taxonomy" id="143950"/>
    <lineage>
        <taxon>Eukaryota</taxon>
        <taxon>Metazoa</taxon>
        <taxon>Ecdysozoa</taxon>
        <taxon>Arthropoda</taxon>
        <taxon>Hexapoda</taxon>
        <taxon>Insecta</taxon>
        <taxon>Pterygota</taxon>
        <taxon>Neoptera</taxon>
        <taxon>Paraneoptera</taxon>
        <taxon>Hemiptera</taxon>
        <taxon>Sternorrhyncha</taxon>
        <taxon>Aphidomorpha</taxon>
        <taxon>Aphidoidea</taxon>
        <taxon>Aphididae</taxon>
        <taxon>Sipha</taxon>
    </lineage>
</organism>
<dbReference type="PROSITE" id="PS51117">
    <property type="entry name" value="LAMININ_NTER"/>
    <property type="match status" value="1"/>
</dbReference>
<feature type="disulfide bond" evidence="13">
    <location>
        <begin position="1131"/>
        <end position="1143"/>
    </location>
</feature>
<evidence type="ECO:0000256" key="1">
    <source>
        <dbReference type="ARBA" id="ARBA00004302"/>
    </source>
</evidence>
<dbReference type="PROSITE" id="PS01248">
    <property type="entry name" value="EGF_LAM_1"/>
    <property type="match status" value="4"/>
</dbReference>
<keyword evidence="5 15" id="KW-0732">Signal</keyword>
<feature type="domain" description="Laminin EGF-like" evidence="16">
    <location>
        <begin position="1034"/>
        <end position="1082"/>
    </location>
</feature>
<evidence type="ECO:0000256" key="8">
    <source>
        <dbReference type="ARBA" id="ARBA00022889"/>
    </source>
</evidence>
<feature type="disulfide bond" evidence="13">
    <location>
        <begin position="1036"/>
        <end position="1053"/>
    </location>
</feature>
<dbReference type="FunFam" id="2.10.25.10:FF:000728">
    <property type="entry name" value="Laminin subunit gamma 1"/>
    <property type="match status" value="1"/>
</dbReference>
<evidence type="ECO:0000313" key="20">
    <source>
        <dbReference type="Proteomes" id="UP000694846"/>
    </source>
</evidence>
<evidence type="ECO:0000313" key="21">
    <source>
        <dbReference type="RefSeq" id="XP_025418340.1"/>
    </source>
</evidence>
<feature type="disulfide bond" evidence="13">
    <location>
        <begin position="1152"/>
        <end position="1161"/>
    </location>
</feature>
<evidence type="ECO:0000256" key="15">
    <source>
        <dbReference type="SAM" id="SignalP"/>
    </source>
</evidence>
<feature type="domain" description="Laminin EGF-like" evidence="16">
    <location>
        <begin position="1131"/>
        <end position="1177"/>
    </location>
</feature>
<keyword evidence="3" id="KW-0272">Extracellular matrix</keyword>
<feature type="disulfide bond" evidence="13">
    <location>
        <begin position="892"/>
        <end position="901"/>
    </location>
</feature>
<evidence type="ECO:0000259" key="16">
    <source>
        <dbReference type="PROSITE" id="PS50027"/>
    </source>
</evidence>
<evidence type="ECO:0000313" key="19">
    <source>
        <dbReference type="EMBL" id="MBY73202.1"/>
    </source>
</evidence>
<dbReference type="Gene3D" id="2.170.300.10">
    <property type="entry name" value="Tie2 ligand-binding domain superfamily"/>
    <property type="match status" value="1"/>
</dbReference>
<evidence type="ECO:0000259" key="17">
    <source>
        <dbReference type="PROSITE" id="PS51116"/>
    </source>
</evidence>
<name>A0A2S2Q7L6_9HEMI</name>
<dbReference type="FunFam" id="2.10.25.10:FF:000135">
    <property type="entry name" value="Laminin subunit beta 4"/>
    <property type="match status" value="2"/>
</dbReference>
<proteinExistence type="predicted"/>
<feature type="disulfide bond" evidence="13">
    <location>
        <begin position="1104"/>
        <end position="1113"/>
    </location>
</feature>
<feature type="domain" description="Laminin EGF-like" evidence="16">
    <location>
        <begin position="276"/>
        <end position="338"/>
    </location>
</feature>
<dbReference type="GO" id="GO:0007411">
    <property type="term" value="P:axon guidance"/>
    <property type="evidence" value="ECO:0007669"/>
    <property type="project" value="TreeGrafter"/>
</dbReference>
<comment type="subcellular location">
    <subcellularLocation>
        <location evidence="1">Secreted</location>
        <location evidence="1">Extracellular space</location>
        <location evidence="1">Extracellular matrix</location>
        <location evidence="1">Basement membrane</location>
    </subcellularLocation>
</comment>
<dbReference type="FunFam" id="2.10.25.10:FF:000084">
    <property type="entry name" value="Laminin subunit alpha 3"/>
    <property type="match status" value="1"/>
</dbReference>
<dbReference type="GO" id="GO:0016477">
    <property type="term" value="P:cell migration"/>
    <property type="evidence" value="ECO:0007669"/>
    <property type="project" value="TreeGrafter"/>
</dbReference>
<dbReference type="PRINTS" id="PR00011">
    <property type="entry name" value="EGFLAMININ"/>
</dbReference>
<keyword evidence="20" id="KW-1185">Reference proteome</keyword>
<dbReference type="SMART" id="SM00136">
    <property type="entry name" value="LamNT"/>
    <property type="match status" value="1"/>
</dbReference>
<feature type="domain" description="Laminin EGF-like" evidence="16">
    <location>
        <begin position="339"/>
        <end position="401"/>
    </location>
</feature>
<dbReference type="OrthoDB" id="5985440at2759"/>
<evidence type="ECO:0000256" key="3">
    <source>
        <dbReference type="ARBA" id="ARBA00022530"/>
    </source>
</evidence>
<keyword evidence="7" id="KW-0084">Basement membrane</keyword>
<dbReference type="Pfam" id="PF24973">
    <property type="entry name" value="EGF_LMN_ATRN"/>
    <property type="match status" value="2"/>
</dbReference>
<keyword evidence="9 14" id="KW-0175">Coiled coil</keyword>
<comment type="caution">
    <text evidence="13">Lacks conserved residue(s) required for the propagation of feature annotation.</text>
</comment>
<dbReference type="FunFam" id="2.10.25.10:FF:000082">
    <property type="entry name" value="Laminin subunit alpha 1"/>
    <property type="match status" value="1"/>
</dbReference>
<dbReference type="GO" id="GO:0070831">
    <property type="term" value="P:basement membrane assembly"/>
    <property type="evidence" value="ECO:0007669"/>
    <property type="project" value="TreeGrafter"/>
</dbReference>
<keyword evidence="2" id="KW-0964">Secreted</keyword>
<feature type="disulfide bond" evidence="13">
    <location>
        <begin position="1034"/>
        <end position="1046"/>
    </location>
</feature>
<dbReference type="PANTHER" id="PTHR10574">
    <property type="entry name" value="NETRIN/LAMININ-RELATED"/>
    <property type="match status" value="1"/>
</dbReference>
<keyword evidence="6" id="KW-0677">Repeat</keyword>
<reference evidence="19" key="1">
    <citation type="submission" date="2018-04" db="EMBL/GenBank/DDBJ databases">
        <title>Transcriptome assembly of Sipha flava.</title>
        <authorList>
            <person name="Scully E.D."/>
            <person name="Geib S.M."/>
            <person name="Palmer N.A."/>
            <person name="Koch K."/>
            <person name="Bradshaw J."/>
            <person name="Heng-Moss T."/>
            <person name="Sarath G."/>
        </authorList>
    </citation>
    <scope>NUCLEOTIDE SEQUENCE</scope>
</reference>
<feature type="disulfide bond" evidence="13">
    <location>
        <begin position="484"/>
        <end position="493"/>
    </location>
</feature>
<dbReference type="SUPFAM" id="SSF57196">
    <property type="entry name" value="EGF/Laminin"/>
    <property type="match status" value="12"/>
</dbReference>
<keyword evidence="12 13" id="KW-0424">Laminin EGF-like domain</keyword>
<dbReference type="InterPro" id="IPR013015">
    <property type="entry name" value="Laminin_IV_B"/>
</dbReference>
<dbReference type="Gene3D" id="2.10.25.10">
    <property type="entry name" value="Laminin"/>
    <property type="match status" value="11"/>
</dbReference>
<dbReference type="InterPro" id="IPR008211">
    <property type="entry name" value="Laminin_N"/>
</dbReference>
<dbReference type="Pfam" id="PF21199">
    <property type="entry name" value="LAMININ_IV_B"/>
    <property type="match status" value="1"/>
</dbReference>
<dbReference type="FunFam" id="2.170.300.10:FF:000001">
    <property type="entry name" value="Laminin subunit beta-1"/>
    <property type="match status" value="1"/>
</dbReference>
<dbReference type="PROSITE" id="PS50027">
    <property type="entry name" value="EGF_LAM_2"/>
    <property type="match status" value="11"/>
</dbReference>
<keyword evidence="8" id="KW-0130">Cell adhesion</keyword>
<feature type="disulfide bond" evidence="13">
    <location>
        <begin position="800"/>
        <end position="809"/>
    </location>
</feature>
<feature type="domain" description="Laminin EGF-like" evidence="16">
    <location>
        <begin position="982"/>
        <end position="1033"/>
    </location>
</feature>
<dbReference type="InterPro" id="IPR056863">
    <property type="entry name" value="LMN_ATRN_NET-like_EGF"/>
</dbReference>